<proteinExistence type="predicted"/>
<sequence length="247" mass="27535">MPIGIPSFRRDNGKTFLHTLGLGSNSTYLNTLYSSGQISSRVWSLFWGRIEKITGQNYTQPLDLSPSTGCWTGVTVPITNLVVNFRDGSDHPILPQGSTINCGIVPQREMLMEAPLFIVDAFDDLSRLDFLGQSLEYHWLSRVYNSSKDSGADITFPLGNFLQVRELLIRPTGQLPTLGRYFLTGAYLMFNHDAEEFTLWQANPSERTSLTPVVRSGECKPESGPDEPGSNGTETWAPLAVTTRRER</sequence>
<gene>
    <name evidence="2" type="ORF">B0H67DRAFT_680020</name>
</gene>
<organism evidence="2 3">
    <name type="scientific">Lasiosphaeris hirsuta</name>
    <dbReference type="NCBI Taxonomy" id="260670"/>
    <lineage>
        <taxon>Eukaryota</taxon>
        <taxon>Fungi</taxon>
        <taxon>Dikarya</taxon>
        <taxon>Ascomycota</taxon>
        <taxon>Pezizomycotina</taxon>
        <taxon>Sordariomycetes</taxon>
        <taxon>Sordariomycetidae</taxon>
        <taxon>Sordariales</taxon>
        <taxon>Lasiosphaeriaceae</taxon>
        <taxon>Lasiosphaeris</taxon>
    </lineage>
</organism>
<protein>
    <submittedName>
        <fullName evidence="2">Uncharacterized protein</fullName>
    </submittedName>
</protein>
<evidence type="ECO:0000256" key="1">
    <source>
        <dbReference type="SAM" id="MobiDB-lite"/>
    </source>
</evidence>
<dbReference type="EMBL" id="JAUKUA010000002">
    <property type="protein sequence ID" value="KAK0724411.1"/>
    <property type="molecule type" value="Genomic_DNA"/>
</dbReference>
<evidence type="ECO:0000313" key="2">
    <source>
        <dbReference type="EMBL" id="KAK0724411.1"/>
    </source>
</evidence>
<feature type="region of interest" description="Disordered" evidence="1">
    <location>
        <begin position="208"/>
        <end position="247"/>
    </location>
</feature>
<evidence type="ECO:0000313" key="3">
    <source>
        <dbReference type="Proteomes" id="UP001172102"/>
    </source>
</evidence>
<dbReference type="Proteomes" id="UP001172102">
    <property type="component" value="Unassembled WGS sequence"/>
</dbReference>
<name>A0AA40AYQ8_9PEZI</name>
<dbReference type="AlphaFoldDB" id="A0AA40AYQ8"/>
<comment type="caution">
    <text evidence="2">The sequence shown here is derived from an EMBL/GenBank/DDBJ whole genome shotgun (WGS) entry which is preliminary data.</text>
</comment>
<keyword evidence="3" id="KW-1185">Reference proteome</keyword>
<accession>A0AA40AYQ8</accession>
<reference evidence="2" key="1">
    <citation type="submission" date="2023-06" db="EMBL/GenBank/DDBJ databases">
        <title>Genome-scale phylogeny and comparative genomics of the fungal order Sordariales.</title>
        <authorList>
            <consortium name="Lawrence Berkeley National Laboratory"/>
            <person name="Hensen N."/>
            <person name="Bonometti L."/>
            <person name="Westerberg I."/>
            <person name="Brannstrom I.O."/>
            <person name="Guillou S."/>
            <person name="Cros-Aarteil S."/>
            <person name="Calhoun S."/>
            <person name="Haridas S."/>
            <person name="Kuo A."/>
            <person name="Mondo S."/>
            <person name="Pangilinan J."/>
            <person name="Riley R."/>
            <person name="Labutti K."/>
            <person name="Andreopoulos B."/>
            <person name="Lipzen A."/>
            <person name="Chen C."/>
            <person name="Yanf M."/>
            <person name="Daum C."/>
            <person name="Ng V."/>
            <person name="Clum A."/>
            <person name="Steindorff A."/>
            <person name="Ohm R."/>
            <person name="Martin F."/>
            <person name="Silar P."/>
            <person name="Natvig D."/>
            <person name="Lalanne C."/>
            <person name="Gautier V."/>
            <person name="Ament-Velasquez S.L."/>
            <person name="Kruys A."/>
            <person name="Hutchinson M.I."/>
            <person name="Powell A.J."/>
            <person name="Barry K."/>
            <person name="Miller A.N."/>
            <person name="Grigoriev I.V."/>
            <person name="Debuchy R."/>
            <person name="Gladieux P."/>
            <person name="Thoren M.H."/>
            <person name="Johannesson H."/>
        </authorList>
    </citation>
    <scope>NUCLEOTIDE SEQUENCE</scope>
    <source>
        <strain evidence="2">SMH4607-1</strain>
    </source>
</reference>
<dbReference type="SUPFAM" id="SSF50630">
    <property type="entry name" value="Acid proteases"/>
    <property type="match status" value="1"/>
</dbReference>
<dbReference type="InterPro" id="IPR021109">
    <property type="entry name" value="Peptidase_aspartic_dom_sf"/>
</dbReference>